<dbReference type="RefSeq" id="WP_191967559.1">
    <property type="nucleotide sequence ID" value="NZ_BORB01000028.1"/>
</dbReference>
<evidence type="ECO:0000313" key="1">
    <source>
        <dbReference type="EMBL" id="GIN58695.1"/>
    </source>
</evidence>
<dbReference type="Proteomes" id="UP000679950">
    <property type="component" value="Unassembled WGS sequence"/>
</dbReference>
<dbReference type="InterPro" id="IPR017263">
    <property type="entry name" value="UCP037692"/>
</dbReference>
<proteinExistence type="predicted"/>
<accession>A0ABQ4KL63</accession>
<keyword evidence="2" id="KW-1185">Reference proteome</keyword>
<dbReference type="Pfam" id="PF17277">
    <property type="entry name" value="DUF5342"/>
    <property type="match status" value="1"/>
</dbReference>
<comment type="caution">
    <text evidence="1">The sequence shown here is derived from an EMBL/GenBank/DDBJ whole genome shotgun (WGS) entry which is preliminary data.</text>
</comment>
<name>A0ABQ4KL63_9BACI</name>
<sequence>MFQHFQVQTILPNQQHLGWKFSFFYKQRKISGLYYPNGQIHWESPLTFLESRDKLEKQVHDLMIFHIYDYER</sequence>
<evidence type="ECO:0000313" key="2">
    <source>
        <dbReference type="Proteomes" id="UP000679950"/>
    </source>
</evidence>
<reference evidence="1 2" key="1">
    <citation type="submission" date="2021-03" db="EMBL/GenBank/DDBJ databases">
        <title>Antimicrobial resistance genes in bacteria isolated from Japanese honey, and their potential for conferring macrolide and lincosamide resistance in the American foulbrood pathogen Paenibacillus larvae.</title>
        <authorList>
            <person name="Okamoto M."/>
            <person name="Kumagai M."/>
            <person name="Kanamori H."/>
            <person name="Takamatsu D."/>
        </authorList>
    </citation>
    <scope>NUCLEOTIDE SEQUENCE [LARGE SCALE GENOMIC DNA]</scope>
    <source>
        <strain evidence="1 2">J8TS2</strain>
    </source>
</reference>
<evidence type="ECO:0008006" key="3">
    <source>
        <dbReference type="Google" id="ProtNLM"/>
    </source>
</evidence>
<protein>
    <recommendedName>
        <fullName evidence="3">YheE family protein</fullName>
    </recommendedName>
</protein>
<organism evidence="1 2">
    <name type="scientific">Lederbergia ruris</name>
    <dbReference type="NCBI Taxonomy" id="217495"/>
    <lineage>
        <taxon>Bacteria</taxon>
        <taxon>Bacillati</taxon>
        <taxon>Bacillota</taxon>
        <taxon>Bacilli</taxon>
        <taxon>Bacillales</taxon>
        <taxon>Bacillaceae</taxon>
        <taxon>Lederbergia</taxon>
    </lineage>
</organism>
<dbReference type="EMBL" id="BORB01000028">
    <property type="protein sequence ID" value="GIN58695.1"/>
    <property type="molecule type" value="Genomic_DNA"/>
</dbReference>
<gene>
    <name evidence="1" type="primary">yheE</name>
    <name evidence="1" type="ORF">J8TS2_30140</name>
</gene>